<protein>
    <submittedName>
        <fullName evidence="3">Cupin domain-containing protein</fullName>
    </submittedName>
</protein>
<dbReference type="KEGG" id="rhoz:GXP67_12270"/>
<reference evidence="3 4" key="1">
    <citation type="submission" date="2020-01" db="EMBL/GenBank/DDBJ databases">
        <authorList>
            <person name="Kim M.K."/>
        </authorList>
    </citation>
    <scope>NUCLEOTIDE SEQUENCE [LARGE SCALE GENOMIC DNA]</scope>
    <source>
        <strain evidence="3 4">172606-1</strain>
    </source>
</reference>
<dbReference type="PANTHER" id="PTHR36440:SF1">
    <property type="entry name" value="PUTATIVE (AFU_ORTHOLOGUE AFUA_8G07350)-RELATED"/>
    <property type="match status" value="1"/>
</dbReference>
<gene>
    <name evidence="3" type="ORF">GXP67_12270</name>
</gene>
<dbReference type="InterPro" id="IPR013096">
    <property type="entry name" value="Cupin_2"/>
</dbReference>
<evidence type="ECO:0000259" key="2">
    <source>
        <dbReference type="Pfam" id="PF07883"/>
    </source>
</evidence>
<dbReference type="EMBL" id="CP048222">
    <property type="protein sequence ID" value="QHT67354.1"/>
    <property type="molecule type" value="Genomic_DNA"/>
</dbReference>
<keyword evidence="4" id="KW-1185">Reference proteome</keyword>
<dbReference type="InterPro" id="IPR053146">
    <property type="entry name" value="QDO-like"/>
</dbReference>
<proteinExistence type="predicted"/>
<evidence type="ECO:0000313" key="3">
    <source>
        <dbReference type="EMBL" id="QHT67354.1"/>
    </source>
</evidence>
<feature type="region of interest" description="Disordered" evidence="1">
    <location>
        <begin position="153"/>
        <end position="176"/>
    </location>
</feature>
<feature type="domain" description="Cupin type-2" evidence="2">
    <location>
        <begin position="36"/>
        <end position="104"/>
    </location>
</feature>
<dbReference type="PANTHER" id="PTHR36440">
    <property type="entry name" value="PUTATIVE (AFU_ORTHOLOGUE AFUA_8G07350)-RELATED"/>
    <property type="match status" value="1"/>
</dbReference>
<evidence type="ECO:0000313" key="4">
    <source>
        <dbReference type="Proteomes" id="UP000480178"/>
    </source>
</evidence>
<evidence type="ECO:0000256" key="1">
    <source>
        <dbReference type="SAM" id="MobiDB-lite"/>
    </source>
</evidence>
<dbReference type="Proteomes" id="UP000480178">
    <property type="component" value="Chromosome"/>
</dbReference>
<dbReference type="InterPro" id="IPR011051">
    <property type="entry name" value="RmlC_Cupin_sf"/>
</dbReference>
<accession>A0A6C0GHQ8</accession>
<dbReference type="Gene3D" id="2.60.120.10">
    <property type="entry name" value="Jelly Rolls"/>
    <property type="match status" value="1"/>
</dbReference>
<dbReference type="Pfam" id="PF07883">
    <property type="entry name" value="Cupin_2"/>
    <property type="match status" value="1"/>
</dbReference>
<sequence length="176" mass="19712">MTSPSWVLTGPYRNLQTKLLMSTNENPSGIAIVEHLLEPGSFGEAPHLHTREDEISIILEGEITIWEEGRISIYKAGEVALKKRNSFHAFWNGGSQPLRFIDLYMPGNFASYFYEISHLLPLPGKACRKQMDLLNKKYGLQVDDTAMGTPFLGREPSRQCSVENSSSVKEKADLPA</sequence>
<dbReference type="InterPro" id="IPR014710">
    <property type="entry name" value="RmlC-like_jellyroll"/>
</dbReference>
<name>A0A6C0GHQ8_9BACT</name>
<dbReference type="SUPFAM" id="SSF51182">
    <property type="entry name" value="RmlC-like cupins"/>
    <property type="match status" value="1"/>
</dbReference>
<organism evidence="3 4">
    <name type="scientific">Rhodocytophaga rosea</name>
    <dbReference type="NCBI Taxonomy" id="2704465"/>
    <lineage>
        <taxon>Bacteria</taxon>
        <taxon>Pseudomonadati</taxon>
        <taxon>Bacteroidota</taxon>
        <taxon>Cytophagia</taxon>
        <taxon>Cytophagales</taxon>
        <taxon>Rhodocytophagaceae</taxon>
        <taxon>Rhodocytophaga</taxon>
    </lineage>
</organism>
<dbReference type="RefSeq" id="WP_162443386.1">
    <property type="nucleotide sequence ID" value="NZ_CP048222.1"/>
</dbReference>
<feature type="compositionally biased region" description="Polar residues" evidence="1">
    <location>
        <begin position="158"/>
        <end position="167"/>
    </location>
</feature>
<dbReference type="AlphaFoldDB" id="A0A6C0GHQ8"/>